<sequence>MVTWISTIIPRSFCCIVLLIVGHAMHPPGGATCSVAELLLVLGLLSPEDVCLVEEYLTVTHCRALRLN</sequence>
<organism evidence="2">
    <name type="scientific">Anopheles marajoara</name>
    <dbReference type="NCBI Taxonomy" id="58244"/>
    <lineage>
        <taxon>Eukaryota</taxon>
        <taxon>Metazoa</taxon>
        <taxon>Ecdysozoa</taxon>
        <taxon>Arthropoda</taxon>
        <taxon>Hexapoda</taxon>
        <taxon>Insecta</taxon>
        <taxon>Pterygota</taxon>
        <taxon>Neoptera</taxon>
        <taxon>Endopterygota</taxon>
        <taxon>Diptera</taxon>
        <taxon>Nematocera</taxon>
        <taxon>Culicoidea</taxon>
        <taxon>Culicidae</taxon>
        <taxon>Anophelinae</taxon>
        <taxon>Anopheles</taxon>
    </lineage>
</organism>
<dbReference type="EMBL" id="GGFJ01014697">
    <property type="protein sequence ID" value="MBW63838.1"/>
    <property type="molecule type" value="Transcribed_RNA"/>
</dbReference>
<feature type="signal peptide" evidence="1">
    <location>
        <begin position="1"/>
        <end position="24"/>
    </location>
</feature>
<proteinExistence type="predicted"/>
<reference evidence="2" key="1">
    <citation type="submission" date="2018-01" db="EMBL/GenBank/DDBJ databases">
        <title>An insight into the sialome of Amazonian anophelines.</title>
        <authorList>
            <person name="Ribeiro J.M."/>
            <person name="Scarpassa V."/>
            <person name="Calvo E."/>
        </authorList>
    </citation>
    <scope>NUCLEOTIDE SEQUENCE</scope>
    <source>
        <tissue evidence="2">Salivary glands</tissue>
    </source>
</reference>
<keyword evidence="1" id="KW-0732">Signal</keyword>
<accession>A0A2M4CFZ8</accession>
<feature type="chain" id="PRO_5014676018" evidence="1">
    <location>
        <begin position="25"/>
        <end position="68"/>
    </location>
</feature>
<evidence type="ECO:0000313" key="2">
    <source>
        <dbReference type="EMBL" id="MBW63838.1"/>
    </source>
</evidence>
<protein>
    <submittedName>
        <fullName evidence="2">Putative secreted protein</fullName>
    </submittedName>
</protein>
<evidence type="ECO:0000256" key="1">
    <source>
        <dbReference type="SAM" id="SignalP"/>
    </source>
</evidence>
<name>A0A2M4CFZ8_9DIPT</name>
<dbReference type="AlphaFoldDB" id="A0A2M4CFZ8"/>